<sequence>MGPPLTPFLLTPGGLPDQP</sequence>
<name>A0A0E9USP7_ANGAN</name>
<reference evidence="1" key="1">
    <citation type="submission" date="2014-11" db="EMBL/GenBank/DDBJ databases">
        <authorList>
            <person name="Amaro Gonzalez C."/>
        </authorList>
    </citation>
    <scope>NUCLEOTIDE SEQUENCE</scope>
</reference>
<proteinExistence type="predicted"/>
<dbReference type="EMBL" id="GBXM01039688">
    <property type="protein sequence ID" value="JAH68889.1"/>
    <property type="molecule type" value="Transcribed_RNA"/>
</dbReference>
<protein>
    <submittedName>
        <fullName evidence="1">Uncharacterized protein</fullName>
    </submittedName>
</protein>
<evidence type="ECO:0000313" key="1">
    <source>
        <dbReference type="EMBL" id="JAH68889.1"/>
    </source>
</evidence>
<organism evidence="1">
    <name type="scientific">Anguilla anguilla</name>
    <name type="common">European freshwater eel</name>
    <name type="synonym">Muraena anguilla</name>
    <dbReference type="NCBI Taxonomy" id="7936"/>
    <lineage>
        <taxon>Eukaryota</taxon>
        <taxon>Metazoa</taxon>
        <taxon>Chordata</taxon>
        <taxon>Craniata</taxon>
        <taxon>Vertebrata</taxon>
        <taxon>Euteleostomi</taxon>
        <taxon>Actinopterygii</taxon>
        <taxon>Neopterygii</taxon>
        <taxon>Teleostei</taxon>
        <taxon>Anguilliformes</taxon>
        <taxon>Anguillidae</taxon>
        <taxon>Anguilla</taxon>
    </lineage>
</organism>
<accession>A0A0E9USP7</accession>
<dbReference type="AlphaFoldDB" id="A0A0E9USP7"/>
<reference evidence="1" key="2">
    <citation type="journal article" date="2015" name="Fish Shellfish Immunol.">
        <title>Early steps in the European eel (Anguilla anguilla)-Vibrio vulnificus interaction in the gills: Role of the RtxA13 toxin.</title>
        <authorList>
            <person name="Callol A."/>
            <person name="Pajuelo D."/>
            <person name="Ebbesson L."/>
            <person name="Teles M."/>
            <person name="MacKenzie S."/>
            <person name="Amaro C."/>
        </authorList>
    </citation>
    <scope>NUCLEOTIDE SEQUENCE</scope>
</reference>